<reference evidence="2 3" key="1">
    <citation type="journal article" date="2014" name="Am. J. Bot.">
        <title>Genome assembly and annotation for red clover (Trifolium pratense; Fabaceae).</title>
        <authorList>
            <person name="Istvanek J."/>
            <person name="Jaros M."/>
            <person name="Krenek A."/>
            <person name="Repkova J."/>
        </authorList>
    </citation>
    <scope>NUCLEOTIDE SEQUENCE [LARGE SCALE GENOMIC DNA]</scope>
    <source>
        <strain evidence="3">cv. Tatra</strain>
        <tissue evidence="2">Young leaves</tissue>
    </source>
</reference>
<organism evidence="2 3">
    <name type="scientific">Trifolium pratense</name>
    <name type="common">Red clover</name>
    <dbReference type="NCBI Taxonomy" id="57577"/>
    <lineage>
        <taxon>Eukaryota</taxon>
        <taxon>Viridiplantae</taxon>
        <taxon>Streptophyta</taxon>
        <taxon>Embryophyta</taxon>
        <taxon>Tracheophyta</taxon>
        <taxon>Spermatophyta</taxon>
        <taxon>Magnoliopsida</taxon>
        <taxon>eudicotyledons</taxon>
        <taxon>Gunneridae</taxon>
        <taxon>Pentapetalae</taxon>
        <taxon>rosids</taxon>
        <taxon>fabids</taxon>
        <taxon>Fabales</taxon>
        <taxon>Fabaceae</taxon>
        <taxon>Papilionoideae</taxon>
        <taxon>50 kb inversion clade</taxon>
        <taxon>NPAAA clade</taxon>
        <taxon>Hologalegina</taxon>
        <taxon>IRL clade</taxon>
        <taxon>Trifolieae</taxon>
        <taxon>Trifolium</taxon>
    </lineage>
</organism>
<feature type="non-terminal residue" evidence="2">
    <location>
        <position position="27"/>
    </location>
</feature>
<evidence type="ECO:0000256" key="1">
    <source>
        <dbReference type="SAM" id="MobiDB-lite"/>
    </source>
</evidence>
<name>A0A2K3JTH0_TRIPR</name>
<protein>
    <submittedName>
        <fullName evidence="2">Uncharacterized protein</fullName>
    </submittedName>
</protein>
<evidence type="ECO:0000313" key="2">
    <source>
        <dbReference type="EMBL" id="PNX57288.1"/>
    </source>
</evidence>
<dbReference type="AlphaFoldDB" id="A0A2K3JTH0"/>
<dbReference type="Proteomes" id="UP000236291">
    <property type="component" value="Unassembled WGS sequence"/>
</dbReference>
<gene>
    <name evidence="2" type="ORF">L195_g058620</name>
</gene>
<sequence>PVALGPSSSPVSAPSTPSGFTPTPSPK</sequence>
<feature type="non-terminal residue" evidence="2">
    <location>
        <position position="1"/>
    </location>
</feature>
<feature type="region of interest" description="Disordered" evidence="1">
    <location>
        <begin position="1"/>
        <end position="27"/>
    </location>
</feature>
<evidence type="ECO:0000313" key="3">
    <source>
        <dbReference type="Proteomes" id="UP000236291"/>
    </source>
</evidence>
<comment type="caution">
    <text evidence="2">The sequence shown here is derived from an EMBL/GenBank/DDBJ whole genome shotgun (WGS) entry which is preliminary data.</text>
</comment>
<proteinExistence type="predicted"/>
<accession>A0A2K3JTH0</accession>
<dbReference type="EMBL" id="ASHM01122956">
    <property type="protein sequence ID" value="PNX57288.1"/>
    <property type="molecule type" value="Genomic_DNA"/>
</dbReference>
<reference evidence="2 3" key="2">
    <citation type="journal article" date="2017" name="Front. Plant Sci.">
        <title>Gene Classification and Mining of Molecular Markers Useful in Red Clover (Trifolium pratense) Breeding.</title>
        <authorList>
            <person name="Istvanek J."/>
            <person name="Dluhosova J."/>
            <person name="Dluhos P."/>
            <person name="Patkova L."/>
            <person name="Nedelnik J."/>
            <person name="Repkova J."/>
        </authorList>
    </citation>
    <scope>NUCLEOTIDE SEQUENCE [LARGE SCALE GENOMIC DNA]</scope>
    <source>
        <strain evidence="3">cv. Tatra</strain>
        <tissue evidence="2">Young leaves</tissue>
    </source>
</reference>